<feature type="transmembrane region" description="Helical" evidence="1">
    <location>
        <begin position="88"/>
        <end position="108"/>
    </location>
</feature>
<accession>A0A1G9VI08</accession>
<evidence type="ECO:0000313" key="4">
    <source>
        <dbReference type="Proteomes" id="UP000070252"/>
    </source>
</evidence>
<protein>
    <submittedName>
        <fullName evidence="3">Glucosyl transferase GtrII</fullName>
    </submittedName>
</protein>
<organism evidence="3 5">
    <name type="scientific">Paenibacillus jilunlii</name>
    <dbReference type="NCBI Taxonomy" id="682956"/>
    <lineage>
        <taxon>Bacteria</taxon>
        <taxon>Bacillati</taxon>
        <taxon>Bacillota</taxon>
        <taxon>Bacilli</taxon>
        <taxon>Bacillales</taxon>
        <taxon>Paenibacillaceae</taxon>
        <taxon>Paenibacillus</taxon>
    </lineage>
</organism>
<feature type="transmembrane region" description="Helical" evidence="1">
    <location>
        <begin position="355"/>
        <end position="372"/>
    </location>
</feature>
<feature type="transmembrane region" description="Helical" evidence="1">
    <location>
        <begin position="149"/>
        <end position="168"/>
    </location>
</feature>
<name>A0A1G9VI08_9BACL</name>
<evidence type="ECO:0000256" key="1">
    <source>
        <dbReference type="SAM" id="Phobius"/>
    </source>
</evidence>
<proteinExistence type="predicted"/>
<dbReference type="EMBL" id="LIPY01000109">
    <property type="protein sequence ID" value="KWX75807.1"/>
    <property type="molecule type" value="Genomic_DNA"/>
</dbReference>
<sequence>MNEIKTGNSPMREELFSILYFFKNNMFLVYISVFVSLFAYGFSMTHFTLSIDEEIALTLGDQYNWSNQGRFGIDILKTLFNFWNTNSITSTFLAVSLFSLSGILWAYSFSSITPRKEGKYIPGSIVILLFLTFPALSENIGFSMMSFELGVGWIIIALASIFISRWAISSNNSKLFLLLGVIFVSFATSIYQAFLSVFIIGCFIQLIIYILHLEESKTKLNLKLYFYILLKITLVSGVSLALYKIADKIVQLFIPSSGYIENFIMWGKKPTSEIILGLLSSFSKLMSGELIYGSKMLLPSMFISLFLIAYFLVKFLRNKDRGNAGILVFTLIGYCLIPFLIYFISGSPVPVRGNLVWPLFTSSACLFLFILVRKVQYRMFIIFVICIISFYQANSIAQLFYSDYQRYEDDVKLANQIGYAITNMDLGDPPPFPVVYVGKHEQGIRNGIIKQEVLGYSFFEWDGGNQLRIGDFMQSLGYMYISPSEVQKERAKQIAASMPMWPHKGSIDLKEDMIIVNFSGSTGKPLLKISEIQPFGEKYKSIKLAISSVNFDTHNVELAMKITGTLGAFSRGEDPYFSFPTAPHAQNQSYKFVKIEFSSDIEGNLQLFLLPPNGEYSEVFSGTQNIRSGENVIYCTIPDAITEISAVRIDPPDNSVLNIKNIELIF</sequence>
<feature type="transmembrane region" description="Helical" evidence="1">
    <location>
        <begin position="120"/>
        <end position="137"/>
    </location>
</feature>
<feature type="transmembrane region" description="Helical" evidence="1">
    <location>
        <begin position="290"/>
        <end position="312"/>
    </location>
</feature>
<reference evidence="3 5" key="2">
    <citation type="submission" date="2016-10" db="EMBL/GenBank/DDBJ databases">
        <authorList>
            <person name="de Groot N.N."/>
        </authorList>
    </citation>
    <scope>NUCLEOTIDE SEQUENCE [LARGE SCALE GENOMIC DNA]</scope>
    <source>
        <strain evidence="3 5">CGMCC 1.10239</strain>
    </source>
</reference>
<dbReference type="Proteomes" id="UP000182783">
    <property type="component" value="Unassembled WGS sequence"/>
</dbReference>
<evidence type="ECO:0000313" key="2">
    <source>
        <dbReference type="EMBL" id="KWX75807.1"/>
    </source>
</evidence>
<keyword evidence="3" id="KW-0808">Transferase</keyword>
<feature type="transmembrane region" description="Helical" evidence="1">
    <location>
        <begin position="197"/>
        <end position="213"/>
    </location>
</feature>
<keyword evidence="1" id="KW-1133">Transmembrane helix</keyword>
<evidence type="ECO:0000313" key="3">
    <source>
        <dbReference type="EMBL" id="SDM71681.1"/>
    </source>
</evidence>
<keyword evidence="4" id="KW-1185">Reference proteome</keyword>
<reference evidence="2 4" key="1">
    <citation type="submission" date="2015-08" db="EMBL/GenBank/DDBJ databases">
        <title>Genome of Paenibacillus jilunlii.</title>
        <authorList>
            <person name="Sant'Anna F.H."/>
            <person name="Ambrosini A."/>
            <person name="Souza R."/>
            <person name="Bach E."/>
            <person name="Fernandes G."/>
            <person name="Balsanelli E."/>
            <person name="Baura V.A."/>
            <person name="Pedrosa F.O."/>
            <person name="Souza E.M."/>
            <person name="Passaglia L."/>
        </authorList>
    </citation>
    <scope>NUCLEOTIDE SEQUENCE [LARGE SCALE GENOMIC DNA]</scope>
    <source>
        <strain evidence="2 4">DSM 23019</strain>
    </source>
</reference>
<dbReference type="AlphaFoldDB" id="A0A1G9VI08"/>
<feature type="transmembrane region" description="Helical" evidence="1">
    <location>
        <begin position="225"/>
        <end position="246"/>
    </location>
</feature>
<dbReference type="GO" id="GO:0016740">
    <property type="term" value="F:transferase activity"/>
    <property type="evidence" value="ECO:0007669"/>
    <property type="project" value="UniProtKB-KW"/>
</dbReference>
<dbReference type="Pfam" id="PF14264">
    <property type="entry name" value="Glucos_trans_II"/>
    <property type="match status" value="1"/>
</dbReference>
<dbReference type="EMBL" id="FNGM01000017">
    <property type="protein sequence ID" value="SDM71681.1"/>
    <property type="molecule type" value="Genomic_DNA"/>
</dbReference>
<keyword evidence="1" id="KW-0472">Membrane</keyword>
<dbReference type="RefSeq" id="WP_062522977.1">
    <property type="nucleotide sequence ID" value="NZ_CP048429.1"/>
</dbReference>
<feature type="transmembrane region" description="Helical" evidence="1">
    <location>
        <begin position="379"/>
        <end position="401"/>
    </location>
</feature>
<evidence type="ECO:0000313" key="5">
    <source>
        <dbReference type="Proteomes" id="UP000182783"/>
    </source>
</evidence>
<feature type="transmembrane region" description="Helical" evidence="1">
    <location>
        <begin position="21"/>
        <end position="42"/>
    </location>
</feature>
<dbReference type="Proteomes" id="UP000070252">
    <property type="component" value="Unassembled WGS sequence"/>
</dbReference>
<dbReference type="InterPro" id="IPR025686">
    <property type="entry name" value="Glucos_trans_II"/>
</dbReference>
<keyword evidence="1" id="KW-0812">Transmembrane</keyword>
<gene>
    <name evidence="2" type="ORF">AML91_11480</name>
    <name evidence="3" type="ORF">SAMN05216191_11718</name>
</gene>
<feature type="transmembrane region" description="Helical" evidence="1">
    <location>
        <begin position="324"/>
        <end position="343"/>
    </location>
</feature>